<dbReference type="SUPFAM" id="SSF141086">
    <property type="entry name" value="Agglutinin HPA-like"/>
    <property type="match status" value="2"/>
</dbReference>
<accession>W9WUK9</accession>
<evidence type="ECO:0000313" key="4">
    <source>
        <dbReference type="Proteomes" id="UP000019473"/>
    </source>
</evidence>
<proteinExistence type="predicted"/>
<comment type="caution">
    <text evidence="3">The sequence shown here is derived from an EMBL/GenBank/DDBJ whole genome shotgun (WGS) entry which is preliminary data.</text>
</comment>
<dbReference type="STRING" id="1182544.W9WUK9"/>
<evidence type="ECO:0000313" key="3">
    <source>
        <dbReference type="EMBL" id="EXJ61989.1"/>
    </source>
</evidence>
<dbReference type="HOGENOM" id="CLU_362901_0_0_1"/>
<feature type="domain" description="H-type lectin" evidence="2">
    <location>
        <begin position="709"/>
        <end position="766"/>
    </location>
</feature>
<dbReference type="InterPro" id="IPR019019">
    <property type="entry name" value="H-type_lectin_domain"/>
</dbReference>
<dbReference type="Proteomes" id="UP000019473">
    <property type="component" value="Unassembled WGS sequence"/>
</dbReference>
<dbReference type="OrthoDB" id="3231004at2759"/>
<evidence type="ECO:0000259" key="2">
    <source>
        <dbReference type="Pfam" id="PF09458"/>
    </source>
</evidence>
<name>W9WUK9_9EURO</name>
<keyword evidence="4" id="KW-1185">Reference proteome</keyword>
<evidence type="ECO:0000256" key="1">
    <source>
        <dbReference type="SAM" id="MobiDB-lite"/>
    </source>
</evidence>
<dbReference type="VEuPathDB" id="FungiDB:A1O7_02421"/>
<dbReference type="AlphaFoldDB" id="W9WUK9"/>
<dbReference type="EMBL" id="AMGW01000002">
    <property type="protein sequence ID" value="EXJ61989.1"/>
    <property type="molecule type" value="Genomic_DNA"/>
</dbReference>
<dbReference type="GeneID" id="19177028"/>
<feature type="region of interest" description="Disordered" evidence="1">
    <location>
        <begin position="357"/>
        <end position="379"/>
    </location>
</feature>
<protein>
    <recommendedName>
        <fullName evidence="2">H-type lectin domain-containing protein</fullName>
    </recommendedName>
</protein>
<dbReference type="Gene3D" id="2.60.40.2080">
    <property type="match status" value="2"/>
</dbReference>
<dbReference type="GO" id="GO:0007155">
    <property type="term" value="P:cell adhesion"/>
    <property type="evidence" value="ECO:0007669"/>
    <property type="project" value="InterPro"/>
</dbReference>
<dbReference type="InterPro" id="IPR037221">
    <property type="entry name" value="H-type_lectin_dom_sf"/>
</dbReference>
<dbReference type="RefSeq" id="XP_007754643.1">
    <property type="nucleotide sequence ID" value="XM_007756453.1"/>
</dbReference>
<dbReference type="GO" id="GO:0030246">
    <property type="term" value="F:carbohydrate binding"/>
    <property type="evidence" value="ECO:0007669"/>
    <property type="project" value="InterPro"/>
</dbReference>
<organism evidence="3 4">
    <name type="scientific">Cladophialophora yegresii CBS 114405</name>
    <dbReference type="NCBI Taxonomy" id="1182544"/>
    <lineage>
        <taxon>Eukaryota</taxon>
        <taxon>Fungi</taxon>
        <taxon>Dikarya</taxon>
        <taxon>Ascomycota</taxon>
        <taxon>Pezizomycotina</taxon>
        <taxon>Eurotiomycetes</taxon>
        <taxon>Chaetothyriomycetidae</taxon>
        <taxon>Chaetothyriales</taxon>
        <taxon>Herpotrichiellaceae</taxon>
        <taxon>Cladophialophora</taxon>
    </lineage>
</organism>
<dbReference type="Pfam" id="PF09458">
    <property type="entry name" value="H_lectin"/>
    <property type="match status" value="2"/>
</dbReference>
<feature type="compositionally biased region" description="Pro residues" evidence="1">
    <location>
        <begin position="364"/>
        <end position="376"/>
    </location>
</feature>
<feature type="domain" description="H-type lectin" evidence="2">
    <location>
        <begin position="602"/>
        <end position="666"/>
    </location>
</feature>
<dbReference type="eggNOG" id="ENOG502SKG1">
    <property type="taxonomic scope" value="Eukaryota"/>
</dbReference>
<sequence>MALLLVPYNNSMRLGQGFNSFTQQVCIDNAVVGISDPEDSQPLTPGTYAPIAKDGAPAPPAVSAPIKKDIDVILNDSGGNRIVRYPSQIVTYTSKYVSKLSDVSNDLNISGSLSIRYGEISGGGSGSYVNTETFQDSDVNFVVVVKVINQTINIKDQLQFWPLSGRDNYTAQTFTDIYGDCFISGFQEGGQFSAIVSIRARDKSQVTEIAAKAHLALQVGVGSVDAEGAVKSAKSFINKNSEVNITVNWSGGGQLKEDPHAKWDIDTLQDVAVRFADLVAACPQRTHAILTKYTALRGYLQWKPATLQPLDYEIANLYTSELLDVYMGYKRIWKDIHVMLEDAEDDPTVFEKAPAIPGDGVRMPPDPDAPASPTPAPGAKIDPFEPTIAGLDAALKCCRQLMVKIVTENDQITRDPKLAIDSKRSTPYIRPQTFRLLLPQYKVGAVPWDPIGALPVDSSPGGTPSTPVKVGLRSGYHDFRFDNETTNINVLNNSTLEALVPLSPPITTPADGILCLNKVDLRRQGTDPRTIAQASMTEIRADQYKPRLSTMSTTDNVKTRCNQLACTSLLVPRNDQVQVGMWSMPYRQPTNTARPGLTTFRQRVDFRVPYTSSAPPLVTVFLAGFDFDSTPLLSAHVAPDNIDNKGFDMVVTFSETARQVHASWFACPPTASNIVCGTSPAFWLKDTATEIVARKTQVSFQGAVTMPTDAFKSPPRAFLGPSGFVMGKDWDVRLQSRAQNLTEKGFDWNVNTVDDTPLMAASASWVMWAE</sequence>
<reference evidence="3 4" key="1">
    <citation type="submission" date="2013-03" db="EMBL/GenBank/DDBJ databases">
        <title>The Genome Sequence of Cladophialophora yegresii CBS 114405.</title>
        <authorList>
            <consortium name="The Broad Institute Genomics Platform"/>
            <person name="Cuomo C."/>
            <person name="de Hoog S."/>
            <person name="Gorbushina A."/>
            <person name="Walker B."/>
            <person name="Young S.K."/>
            <person name="Zeng Q."/>
            <person name="Gargeya S."/>
            <person name="Fitzgerald M."/>
            <person name="Haas B."/>
            <person name="Abouelleil A."/>
            <person name="Allen A.W."/>
            <person name="Alvarado L."/>
            <person name="Arachchi H.M."/>
            <person name="Berlin A.M."/>
            <person name="Chapman S.B."/>
            <person name="Gainer-Dewar J."/>
            <person name="Goldberg J."/>
            <person name="Griggs A."/>
            <person name="Gujja S."/>
            <person name="Hansen M."/>
            <person name="Howarth C."/>
            <person name="Imamovic A."/>
            <person name="Ireland A."/>
            <person name="Larimer J."/>
            <person name="McCowan C."/>
            <person name="Murphy C."/>
            <person name="Pearson M."/>
            <person name="Poon T.W."/>
            <person name="Priest M."/>
            <person name="Roberts A."/>
            <person name="Saif S."/>
            <person name="Shea T."/>
            <person name="Sisk P."/>
            <person name="Sykes S."/>
            <person name="Wortman J."/>
            <person name="Nusbaum C."/>
            <person name="Birren B."/>
        </authorList>
    </citation>
    <scope>NUCLEOTIDE SEQUENCE [LARGE SCALE GENOMIC DNA]</scope>
    <source>
        <strain evidence="3 4">CBS 114405</strain>
    </source>
</reference>
<gene>
    <name evidence="3" type="ORF">A1O7_02421</name>
</gene>